<sequence length="247" mass="26167">MTGSATPLGFDLLSNPFAILGVKMTADAREIEDAFGDAVADEVAPEQDLQRARQVLMTPRIRLEAEVSFLLDVDPGTVQEVLKILKSSVLAPDAAAALSTKLHSLPRSNFLAHVHARVPADGSALAALLQAQAAAAPGAVLDAINDAREAAGMVKADREAVAQALRELFETQAKAALATFKNPDTAAEAVTKAIEPLLGASDPVLAERLDVFMSAYGQISDPELSRRLEAIRAACERLKERPKDPGR</sequence>
<dbReference type="EMBL" id="BJYU01000091">
    <property type="protein sequence ID" value="GEO17160.1"/>
    <property type="molecule type" value="Genomic_DNA"/>
</dbReference>
<protein>
    <submittedName>
        <fullName evidence="1">Uncharacterized protein</fullName>
    </submittedName>
</protein>
<keyword evidence="2" id="KW-1185">Reference proteome</keyword>
<dbReference type="RefSeq" id="WP_114188526.1">
    <property type="nucleotide sequence ID" value="NZ_BJYU01000091.1"/>
</dbReference>
<proteinExistence type="predicted"/>
<comment type="caution">
    <text evidence="1">The sequence shown here is derived from an EMBL/GenBank/DDBJ whole genome shotgun (WGS) entry which is preliminary data.</text>
</comment>
<reference evidence="1 2" key="1">
    <citation type="submission" date="2019-07" db="EMBL/GenBank/DDBJ databases">
        <title>Whole genome shotgun sequence of Microvirga aerophila NBRC 106136.</title>
        <authorList>
            <person name="Hosoyama A."/>
            <person name="Uohara A."/>
            <person name="Ohji S."/>
            <person name="Ichikawa N."/>
        </authorList>
    </citation>
    <scope>NUCLEOTIDE SEQUENCE [LARGE SCALE GENOMIC DNA]</scope>
    <source>
        <strain evidence="1 2">NBRC 106136</strain>
    </source>
</reference>
<accession>A0A512BZ03</accession>
<evidence type="ECO:0000313" key="2">
    <source>
        <dbReference type="Proteomes" id="UP000321085"/>
    </source>
</evidence>
<dbReference type="OrthoDB" id="8187370at2"/>
<dbReference type="AlphaFoldDB" id="A0A512BZ03"/>
<dbReference type="Proteomes" id="UP000321085">
    <property type="component" value="Unassembled WGS sequence"/>
</dbReference>
<organism evidence="1 2">
    <name type="scientific">Microvirga aerophila</name>
    <dbReference type="NCBI Taxonomy" id="670291"/>
    <lineage>
        <taxon>Bacteria</taxon>
        <taxon>Pseudomonadati</taxon>
        <taxon>Pseudomonadota</taxon>
        <taxon>Alphaproteobacteria</taxon>
        <taxon>Hyphomicrobiales</taxon>
        <taxon>Methylobacteriaceae</taxon>
        <taxon>Microvirga</taxon>
    </lineage>
</organism>
<evidence type="ECO:0000313" key="1">
    <source>
        <dbReference type="EMBL" id="GEO17160.1"/>
    </source>
</evidence>
<name>A0A512BZ03_9HYPH</name>
<gene>
    <name evidence="1" type="ORF">MAE02_48560</name>
</gene>